<dbReference type="SUPFAM" id="SSF51905">
    <property type="entry name" value="FAD/NAD(P)-binding domain"/>
    <property type="match status" value="1"/>
</dbReference>
<dbReference type="OrthoDB" id="9767869at2"/>
<dbReference type="AlphaFoldDB" id="A0A2T4UA36"/>
<dbReference type="Gene3D" id="3.50.50.60">
    <property type="entry name" value="FAD/NAD(P)-binding domain"/>
    <property type="match status" value="1"/>
</dbReference>
<evidence type="ECO:0000256" key="2">
    <source>
        <dbReference type="ARBA" id="ARBA00022723"/>
    </source>
</evidence>
<sequence length="513" mass="56804">MPEKHNKSLPSYSSSYWREADTEKRFRPLEEDIEVDTAVVGGGIAGILTTYYLCLEGKKTVLIEGSSLLDGTTGFTTAKVTPQHDVMYDQLINNRGEEAAGLYYKAQVEAMAEIKELIHDLNIDCEHKAQNAVLHAGTEEGKKQLEKEKKAYDKLKIGSEFTSDSELPFQTKASLTMKNAFHFHPVKFLKPVINEIERLGGLIFENSTAVNISGGEPVQVKLRNDCTVTCEHAVMATHFPFDDIRGFYFSRLHPERSYTIAVKTNKEVPEGMFLGIDNPAFSLRHTEINGEKIALIGGEGHKTGKSSNTLAHYQNLADFTDKHFGIDKILYRWSSQDLKAPDNVPLIGPAITGRGNILTASGFKKWGMSNGMAAARLITDYIAGRSNSYAELFDPRRSHLQGEDIKNLAKEIMDDGKQFVASNVRGKEAEIDNLSIDEGAIVNINGKKAGAYRDSNGELHLVDPTCTHMKCGVEWNNAERTWDCPCHGSRFSIDGEVVEGPASTPLDKVNNDK</sequence>
<keyword evidence="3" id="KW-0408">Iron</keyword>
<dbReference type="Pfam" id="PF01266">
    <property type="entry name" value="DAO"/>
    <property type="match status" value="1"/>
</dbReference>
<keyword evidence="4" id="KW-0411">Iron-sulfur</keyword>
<dbReference type="InterPro" id="IPR006076">
    <property type="entry name" value="FAD-dep_OxRdtase"/>
</dbReference>
<evidence type="ECO:0000256" key="4">
    <source>
        <dbReference type="ARBA" id="ARBA00023014"/>
    </source>
</evidence>
<protein>
    <submittedName>
        <fullName evidence="7">FAD-dependent oxidoreductase</fullName>
    </submittedName>
</protein>
<dbReference type="InterPro" id="IPR005805">
    <property type="entry name" value="Rieske_Fe-S_prot_C"/>
</dbReference>
<evidence type="ECO:0000259" key="6">
    <source>
        <dbReference type="PROSITE" id="PS51296"/>
    </source>
</evidence>
<dbReference type="PANTHER" id="PTHR13847:SF274">
    <property type="entry name" value="RIESKE 2FE-2S IRON-SULFUR PROTEIN YHFW-RELATED"/>
    <property type="match status" value="1"/>
</dbReference>
<evidence type="ECO:0000313" key="7">
    <source>
        <dbReference type="EMBL" id="PTL40256.1"/>
    </source>
</evidence>
<dbReference type="PROSITE" id="PS51296">
    <property type="entry name" value="RIESKE"/>
    <property type="match status" value="1"/>
</dbReference>
<keyword evidence="8" id="KW-1185">Reference proteome</keyword>
<keyword evidence="1" id="KW-0001">2Fe-2S</keyword>
<name>A0A2T4UA36_9BACI</name>
<keyword evidence="2" id="KW-0479">Metal-binding</keyword>
<feature type="domain" description="Rieske" evidence="6">
    <location>
        <begin position="426"/>
        <end position="513"/>
    </location>
</feature>
<gene>
    <name evidence="7" type="ORF">C6Y45_02430</name>
</gene>
<dbReference type="Gene3D" id="3.30.9.10">
    <property type="entry name" value="D-Amino Acid Oxidase, subunit A, domain 2"/>
    <property type="match status" value="1"/>
</dbReference>
<dbReference type="PRINTS" id="PR00162">
    <property type="entry name" value="RIESKE"/>
</dbReference>
<evidence type="ECO:0000313" key="8">
    <source>
        <dbReference type="Proteomes" id="UP000240509"/>
    </source>
</evidence>
<dbReference type="GO" id="GO:0016020">
    <property type="term" value="C:membrane"/>
    <property type="evidence" value="ECO:0007669"/>
    <property type="project" value="InterPro"/>
</dbReference>
<dbReference type="InterPro" id="IPR017941">
    <property type="entry name" value="Rieske_2Fe-2S"/>
</dbReference>
<dbReference type="GO" id="GO:0004497">
    <property type="term" value="F:monooxygenase activity"/>
    <property type="evidence" value="ECO:0007669"/>
    <property type="project" value="UniProtKB-ARBA"/>
</dbReference>
<evidence type="ECO:0000256" key="1">
    <source>
        <dbReference type="ARBA" id="ARBA00022714"/>
    </source>
</evidence>
<dbReference type="Gene3D" id="2.102.10.10">
    <property type="entry name" value="Rieske [2Fe-2S] iron-sulphur domain"/>
    <property type="match status" value="1"/>
</dbReference>
<dbReference type="PANTHER" id="PTHR13847">
    <property type="entry name" value="SARCOSINE DEHYDROGENASE-RELATED"/>
    <property type="match status" value="1"/>
</dbReference>
<dbReference type="InterPro" id="IPR036188">
    <property type="entry name" value="FAD/NAD-bd_sf"/>
</dbReference>
<dbReference type="GO" id="GO:0016705">
    <property type="term" value="F:oxidoreductase activity, acting on paired donors, with incorporation or reduction of molecular oxygen"/>
    <property type="evidence" value="ECO:0007669"/>
    <property type="project" value="UniProtKB-ARBA"/>
</dbReference>
<organism evidence="7 8">
    <name type="scientific">Alkalicoccus saliphilus</name>
    <dbReference type="NCBI Taxonomy" id="200989"/>
    <lineage>
        <taxon>Bacteria</taxon>
        <taxon>Bacillati</taxon>
        <taxon>Bacillota</taxon>
        <taxon>Bacilli</taxon>
        <taxon>Bacillales</taxon>
        <taxon>Bacillaceae</taxon>
        <taxon>Alkalicoccus</taxon>
    </lineage>
</organism>
<keyword evidence="5" id="KW-1015">Disulfide bond</keyword>
<dbReference type="EMBL" id="PZJJ01000002">
    <property type="protein sequence ID" value="PTL40256.1"/>
    <property type="molecule type" value="Genomic_DNA"/>
</dbReference>
<proteinExistence type="predicted"/>
<dbReference type="InterPro" id="IPR036922">
    <property type="entry name" value="Rieske_2Fe-2S_sf"/>
</dbReference>
<dbReference type="SUPFAM" id="SSF50022">
    <property type="entry name" value="ISP domain"/>
    <property type="match status" value="1"/>
</dbReference>
<dbReference type="CDD" id="cd03477">
    <property type="entry name" value="Rieske_YhfW_C"/>
    <property type="match status" value="1"/>
</dbReference>
<dbReference type="GO" id="GO:0051537">
    <property type="term" value="F:2 iron, 2 sulfur cluster binding"/>
    <property type="evidence" value="ECO:0007669"/>
    <property type="project" value="UniProtKB-KW"/>
</dbReference>
<dbReference type="RefSeq" id="WP_107583434.1">
    <property type="nucleotide sequence ID" value="NZ_PZJJ01000002.1"/>
</dbReference>
<dbReference type="GO" id="GO:0005737">
    <property type="term" value="C:cytoplasm"/>
    <property type="evidence" value="ECO:0007669"/>
    <property type="project" value="TreeGrafter"/>
</dbReference>
<evidence type="ECO:0000256" key="3">
    <source>
        <dbReference type="ARBA" id="ARBA00023004"/>
    </source>
</evidence>
<comment type="caution">
    <text evidence="7">The sequence shown here is derived from an EMBL/GenBank/DDBJ whole genome shotgun (WGS) entry which is preliminary data.</text>
</comment>
<dbReference type="Pfam" id="PF00355">
    <property type="entry name" value="Rieske"/>
    <property type="match status" value="1"/>
</dbReference>
<evidence type="ECO:0000256" key="5">
    <source>
        <dbReference type="ARBA" id="ARBA00023157"/>
    </source>
</evidence>
<accession>A0A2T4UA36</accession>
<dbReference type="InterPro" id="IPR038010">
    <property type="entry name" value="YhfW_C"/>
</dbReference>
<dbReference type="GO" id="GO:0046872">
    <property type="term" value="F:metal ion binding"/>
    <property type="evidence" value="ECO:0007669"/>
    <property type="project" value="UniProtKB-KW"/>
</dbReference>
<dbReference type="FunFam" id="2.102.10.10:FF:000014">
    <property type="entry name" value="Oxidoreductase, FAD dependent"/>
    <property type="match status" value="1"/>
</dbReference>
<dbReference type="Proteomes" id="UP000240509">
    <property type="component" value="Unassembled WGS sequence"/>
</dbReference>
<reference evidence="7 8" key="1">
    <citation type="submission" date="2018-03" db="EMBL/GenBank/DDBJ databases">
        <title>Alkalicoccus saliphilus sp. nov., isolated from a mineral pool.</title>
        <authorList>
            <person name="Zhao B."/>
        </authorList>
    </citation>
    <scope>NUCLEOTIDE SEQUENCE [LARGE SCALE GENOMIC DNA]</scope>
    <source>
        <strain evidence="7 8">6AG</strain>
    </source>
</reference>